<dbReference type="EMBL" id="JARJCW010000098">
    <property type="protein sequence ID" value="KAJ7194457.1"/>
    <property type="molecule type" value="Genomic_DNA"/>
</dbReference>
<feature type="compositionally biased region" description="Basic and acidic residues" evidence="1">
    <location>
        <begin position="221"/>
        <end position="235"/>
    </location>
</feature>
<reference evidence="2" key="1">
    <citation type="submission" date="2023-03" db="EMBL/GenBank/DDBJ databases">
        <title>Massive genome expansion in bonnet fungi (Mycena s.s.) driven by repeated elements and novel gene families across ecological guilds.</title>
        <authorList>
            <consortium name="Lawrence Berkeley National Laboratory"/>
            <person name="Harder C.B."/>
            <person name="Miyauchi S."/>
            <person name="Viragh M."/>
            <person name="Kuo A."/>
            <person name="Thoen E."/>
            <person name="Andreopoulos B."/>
            <person name="Lu D."/>
            <person name="Skrede I."/>
            <person name="Drula E."/>
            <person name="Henrissat B."/>
            <person name="Morin E."/>
            <person name="Kohler A."/>
            <person name="Barry K."/>
            <person name="LaButti K."/>
            <person name="Morin E."/>
            <person name="Salamov A."/>
            <person name="Lipzen A."/>
            <person name="Mereny Z."/>
            <person name="Hegedus B."/>
            <person name="Baldrian P."/>
            <person name="Stursova M."/>
            <person name="Weitz H."/>
            <person name="Taylor A."/>
            <person name="Grigoriev I.V."/>
            <person name="Nagy L.G."/>
            <person name="Martin F."/>
            <person name="Kauserud H."/>
        </authorList>
    </citation>
    <scope>NUCLEOTIDE SEQUENCE</scope>
    <source>
        <strain evidence="2">9144</strain>
    </source>
</reference>
<sequence length="242" mass="27222">MQFDHARAGASSGSLKQGSGRCISAALLRTAGNVVCEEAEFKERHVRRAGAFTVPENVVIGTTMMDSVHRNERGPEGWPGDRVGDVTEIWEPSAGIGTQQWEAPSKNKPRAGATCTQQGGMQRARAPSHGRRRARWKRAQSEGWRRRHCRDLGAVRTQERRTDAPSKKTRTEKRPSCVRDSMVTRCHDVREEQRRPDGRWCGCGCLKTADSQWLVCLRPGARKERDEGKKKEPTRSRQNKPP</sequence>
<proteinExistence type="predicted"/>
<protein>
    <submittedName>
        <fullName evidence="2">Uncharacterized protein</fullName>
    </submittedName>
</protein>
<organism evidence="2 3">
    <name type="scientific">Mycena pura</name>
    <dbReference type="NCBI Taxonomy" id="153505"/>
    <lineage>
        <taxon>Eukaryota</taxon>
        <taxon>Fungi</taxon>
        <taxon>Dikarya</taxon>
        <taxon>Basidiomycota</taxon>
        <taxon>Agaricomycotina</taxon>
        <taxon>Agaricomycetes</taxon>
        <taxon>Agaricomycetidae</taxon>
        <taxon>Agaricales</taxon>
        <taxon>Marasmiineae</taxon>
        <taxon>Mycenaceae</taxon>
        <taxon>Mycena</taxon>
    </lineage>
</organism>
<evidence type="ECO:0000256" key="1">
    <source>
        <dbReference type="SAM" id="MobiDB-lite"/>
    </source>
</evidence>
<keyword evidence="3" id="KW-1185">Reference proteome</keyword>
<name>A0AAD6UVD5_9AGAR</name>
<dbReference type="AlphaFoldDB" id="A0AAD6UVD5"/>
<accession>A0AAD6UVD5</accession>
<gene>
    <name evidence="2" type="ORF">GGX14DRAFT_679048</name>
</gene>
<feature type="compositionally biased region" description="Basic residues" evidence="1">
    <location>
        <begin position="126"/>
        <end position="138"/>
    </location>
</feature>
<feature type="region of interest" description="Disordered" evidence="1">
    <location>
        <begin position="99"/>
        <end position="176"/>
    </location>
</feature>
<comment type="caution">
    <text evidence="2">The sequence shown here is derived from an EMBL/GenBank/DDBJ whole genome shotgun (WGS) entry which is preliminary data.</text>
</comment>
<evidence type="ECO:0000313" key="3">
    <source>
        <dbReference type="Proteomes" id="UP001219525"/>
    </source>
</evidence>
<dbReference type="Proteomes" id="UP001219525">
    <property type="component" value="Unassembled WGS sequence"/>
</dbReference>
<feature type="region of interest" description="Disordered" evidence="1">
    <location>
        <begin position="217"/>
        <end position="242"/>
    </location>
</feature>
<evidence type="ECO:0000313" key="2">
    <source>
        <dbReference type="EMBL" id="KAJ7194457.1"/>
    </source>
</evidence>
<feature type="compositionally biased region" description="Basic and acidic residues" evidence="1">
    <location>
        <begin position="139"/>
        <end position="166"/>
    </location>
</feature>